<evidence type="ECO:0000256" key="1">
    <source>
        <dbReference type="SAM" id="MobiDB-lite"/>
    </source>
</evidence>
<dbReference type="Proteomes" id="UP001140206">
    <property type="component" value="Chromosome 2"/>
</dbReference>
<dbReference type="GO" id="GO:0070390">
    <property type="term" value="C:transcription export complex 2"/>
    <property type="evidence" value="ECO:0007669"/>
    <property type="project" value="TreeGrafter"/>
</dbReference>
<comment type="caution">
    <text evidence="3">The sequence shown here is derived from an EMBL/GenBank/DDBJ whole genome shotgun (WGS) entry which is preliminary data.</text>
</comment>
<evidence type="ECO:0000313" key="4">
    <source>
        <dbReference type="Proteomes" id="UP001140206"/>
    </source>
</evidence>
<dbReference type="GO" id="GO:0005737">
    <property type="term" value="C:cytoplasm"/>
    <property type="evidence" value="ECO:0007669"/>
    <property type="project" value="TreeGrafter"/>
</dbReference>
<protein>
    <submittedName>
        <fullName evidence="3">SAC3 family protein B</fullName>
    </submittedName>
</protein>
<feature type="region of interest" description="Disordered" evidence="1">
    <location>
        <begin position="76"/>
        <end position="95"/>
    </location>
</feature>
<sequence length="394" mass="45402">MRGPLGLHGPAKALDSLPSRREELAKARRLSRFGDDLSQPVVEVVEMCSETSHQQAEIDFSEATAIVGLCPDMCPEPERAERERTGNLDKHERLDGNRNQTTKSLAVKMYNRTAERDPGRIRPLPVLVRTMDYLLELMDRPYGDDFLRLYNFLWDRMRAVRMDLRMQHISDLDTISMLEQMAAHIIAMHDFCEYNKGEGFSEGFDAHLNIEQMNKASMELFQMYEDHKRKGIAVPTEKEFRGYYALLKLDKHPGYKVEPAELSLDLAKMSSEVRHSPEISFAREVAKACRMGNYISFFRLAKKATFLQACLMHAHFSKLRIEALNSLHSSFTSNKGMPLSRLVEMLAMESTYHFPLCNCDVDFCTKYIFINNETPGNLFSYFRGRISRALCHFL</sequence>
<proteinExistence type="predicted"/>
<accession>A0AAV8FL33</accession>
<dbReference type="InterPro" id="IPR005062">
    <property type="entry name" value="SAC3/GANP/THP3_conserved"/>
</dbReference>
<dbReference type="Gene3D" id="1.25.40.990">
    <property type="match status" value="1"/>
</dbReference>
<gene>
    <name evidence="3" type="ORF">LUZ62_042962</name>
</gene>
<reference evidence="3" key="1">
    <citation type="submission" date="2022-08" db="EMBL/GenBank/DDBJ databases">
        <authorList>
            <person name="Marques A."/>
        </authorList>
    </citation>
    <scope>NUCLEOTIDE SEQUENCE</scope>
    <source>
        <strain evidence="3">RhyPub2mFocal</strain>
        <tissue evidence="3">Leaves</tissue>
    </source>
</reference>
<dbReference type="PANTHER" id="PTHR12436:SF17">
    <property type="entry name" value="SAC3 FAMILY PROTEIN B"/>
    <property type="match status" value="1"/>
</dbReference>
<dbReference type="GO" id="GO:0006406">
    <property type="term" value="P:mRNA export from nucleus"/>
    <property type="evidence" value="ECO:0007669"/>
    <property type="project" value="TreeGrafter"/>
</dbReference>
<dbReference type="InterPro" id="IPR000717">
    <property type="entry name" value="PCI_dom"/>
</dbReference>
<feature type="domain" description="PCI" evidence="2">
    <location>
        <begin position="209"/>
        <end position="394"/>
    </location>
</feature>
<dbReference type="AlphaFoldDB" id="A0AAV8FL33"/>
<organism evidence="3 4">
    <name type="scientific">Rhynchospora pubera</name>
    <dbReference type="NCBI Taxonomy" id="906938"/>
    <lineage>
        <taxon>Eukaryota</taxon>
        <taxon>Viridiplantae</taxon>
        <taxon>Streptophyta</taxon>
        <taxon>Embryophyta</taxon>
        <taxon>Tracheophyta</taxon>
        <taxon>Spermatophyta</taxon>
        <taxon>Magnoliopsida</taxon>
        <taxon>Liliopsida</taxon>
        <taxon>Poales</taxon>
        <taxon>Cyperaceae</taxon>
        <taxon>Cyperoideae</taxon>
        <taxon>Rhynchosporeae</taxon>
        <taxon>Rhynchospora</taxon>
    </lineage>
</organism>
<dbReference type="PANTHER" id="PTHR12436">
    <property type="entry name" value="80 KDA MCM3-ASSOCIATED PROTEIN"/>
    <property type="match status" value="1"/>
</dbReference>
<dbReference type="InterPro" id="IPR045107">
    <property type="entry name" value="SAC3/GANP/THP3"/>
</dbReference>
<evidence type="ECO:0000313" key="3">
    <source>
        <dbReference type="EMBL" id="KAJ4791716.1"/>
    </source>
</evidence>
<name>A0AAV8FL33_9POAL</name>
<dbReference type="EMBL" id="JAMFTS010000002">
    <property type="protein sequence ID" value="KAJ4791716.1"/>
    <property type="molecule type" value="Genomic_DNA"/>
</dbReference>
<evidence type="ECO:0000259" key="2">
    <source>
        <dbReference type="PROSITE" id="PS50250"/>
    </source>
</evidence>
<dbReference type="PROSITE" id="PS50250">
    <property type="entry name" value="PCI"/>
    <property type="match status" value="1"/>
</dbReference>
<keyword evidence="4" id="KW-1185">Reference proteome</keyword>
<dbReference type="Pfam" id="PF03399">
    <property type="entry name" value="SAC3_GANP"/>
    <property type="match status" value="1"/>
</dbReference>